<protein>
    <submittedName>
        <fullName evidence="2">Uncharacterized protein</fullName>
    </submittedName>
</protein>
<proteinExistence type="predicted"/>
<organism evidence="2">
    <name type="scientific">uncultured Thermomicrobiales bacterium</name>
    <dbReference type="NCBI Taxonomy" id="1645740"/>
    <lineage>
        <taxon>Bacteria</taxon>
        <taxon>Pseudomonadati</taxon>
        <taxon>Thermomicrobiota</taxon>
        <taxon>Thermomicrobia</taxon>
        <taxon>Thermomicrobiales</taxon>
        <taxon>environmental samples</taxon>
    </lineage>
</organism>
<dbReference type="EMBL" id="CADCWN010000412">
    <property type="protein sequence ID" value="CAA9590685.1"/>
    <property type="molecule type" value="Genomic_DNA"/>
</dbReference>
<dbReference type="AlphaFoldDB" id="A0A6J4VYD9"/>
<name>A0A6J4VYD9_9BACT</name>
<sequence length="34" mass="3730">GDTTLVQHPRRLAAALAAPRRAQRLGPPPHLHRV</sequence>
<feature type="region of interest" description="Disordered" evidence="1">
    <location>
        <begin position="14"/>
        <end position="34"/>
    </location>
</feature>
<feature type="non-terminal residue" evidence="2">
    <location>
        <position position="1"/>
    </location>
</feature>
<evidence type="ECO:0000313" key="2">
    <source>
        <dbReference type="EMBL" id="CAA9590685.1"/>
    </source>
</evidence>
<reference evidence="2" key="1">
    <citation type="submission" date="2020-02" db="EMBL/GenBank/DDBJ databases">
        <authorList>
            <person name="Meier V. D."/>
        </authorList>
    </citation>
    <scope>NUCLEOTIDE SEQUENCE</scope>
    <source>
        <strain evidence="2">AVDCRST_MAG18</strain>
    </source>
</reference>
<evidence type="ECO:0000256" key="1">
    <source>
        <dbReference type="SAM" id="MobiDB-lite"/>
    </source>
</evidence>
<feature type="non-terminal residue" evidence="2">
    <location>
        <position position="34"/>
    </location>
</feature>
<gene>
    <name evidence="2" type="ORF">AVDCRST_MAG18-5127</name>
</gene>
<accession>A0A6J4VYD9</accession>